<protein>
    <submittedName>
        <fullName evidence="2">GLPGLI family protein</fullName>
    </submittedName>
</protein>
<sequence>MKSLFTFLAILLINLSFAQDYKVVYEMKFKPKKGKDSIVSEHFVLMIKPKTNSSKFYNYNYYYSDSLMTSIKDKNPQGGFDINTESFKKANYPLGVVKTKTGFYLVKTLDGDSYKINENKPSWKISNETKYWKDYKLQKATAKILGRNWTVWYSNEIPVSDGPYLFKDLPGLVFLANDDSGDYDFNLISLQKSDLVEDYFPSILSKSIEIKSDKYKKVYKAYTLDPAKQLRNGVYVDDSGLKINLTNGASPEMIRAIEKDRLDKIKKFNNFIDIE</sequence>
<dbReference type="EMBL" id="CP094529">
    <property type="protein sequence ID" value="UOE39150.1"/>
    <property type="molecule type" value="Genomic_DNA"/>
</dbReference>
<reference evidence="2 3" key="1">
    <citation type="submission" date="2022-03" db="EMBL/GenBank/DDBJ databases">
        <title>Chryseobacterium sp. isolated from the Andong Sikhe.</title>
        <authorList>
            <person name="Won M."/>
            <person name="Kim S.-J."/>
            <person name="Kwon S.-W."/>
        </authorList>
    </citation>
    <scope>NUCLEOTIDE SEQUENCE [LARGE SCALE GENOMIC DNA]</scope>
    <source>
        <strain evidence="2 3">ADR-1</strain>
    </source>
</reference>
<keyword evidence="3" id="KW-1185">Reference proteome</keyword>
<organism evidence="2 3">
    <name type="scientific">Chryseobacterium oryzae</name>
    <dbReference type="NCBI Taxonomy" id="2929799"/>
    <lineage>
        <taxon>Bacteria</taxon>
        <taxon>Pseudomonadati</taxon>
        <taxon>Bacteroidota</taxon>
        <taxon>Flavobacteriia</taxon>
        <taxon>Flavobacteriales</taxon>
        <taxon>Weeksellaceae</taxon>
        <taxon>Chryseobacterium group</taxon>
        <taxon>Chryseobacterium</taxon>
    </lineage>
</organism>
<feature type="signal peptide" evidence="1">
    <location>
        <begin position="1"/>
        <end position="18"/>
    </location>
</feature>
<dbReference type="NCBIfam" id="TIGR01200">
    <property type="entry name" value="GLPGLI"/>
    <property type="match status" value="1"/>
</dbReference>
<gene>
    <name evidence="2" type="ORF">MTP08_05115</name>
</gene>
<evidence type="ECO:0000313" key="3">
    <source>
        <dbReference type="Proteomes" id="UP000831068"/>
    </source>
</evidence>
<evidence type="ECO:0000256" key="1">
    <source>
        <dbReference type="SAM" id="SignalP"/>
    </source>
</evidence>
<dbReference type="Proteomes" id="UP000831068">
    <property type="component" value="Chromosome"/>
</dbReference>
<proteinExistence type="predicted"/>
<keyword evidence="1" id="KW-0732">Signal</keyword>
<evidence type="ECO:0000313" key="2">
    <source>
        <dbReference type="EMBL" id="UOE39150.1"/>
    </source>
</evidence>
<name>A0ABY4BJ69_9FLAO</name>
<dbReference type="InterPro" id="IPR005901">
    <property type="entry name" value="GLPGLI"/>
</dbReference>
<accession>A0ABY4BJ69</accession>
<feature type="chain" id="PRO_5045974950" evidence="1">
    <location>
        <begin position="19"/>
        <end position="275"/>
    </location>
</feature>
<dbReference type="RefSeq" id="WP_243577319.1">
    <property type="nucleotide sequence ID" value="NZ_CP094529.1"/>
</dbReference>